<feature type="repeat" description="PPR" evidence="3">
    <location>
        <begin position="304"/>
        <end position="338"/>
    </location>
</feature>
<evidence type="ECO:0000259" key="4">
    <source>
        <dbReference type="Pfam" id="PF23276"/>
    </source>
</evidence>
<gene>
    <name evidence="5" type="ORF">L1049_009487</name>
</gene>
<keyword evidence="6" id="KW-1185">Reference proteome</keyword>
<dbReference type="PANTHER" id="PTHR47936:SF1">
    <property type="entry name" value="PENTATRICOPEPTIDE REPEAT-CONTAINING PROTEIN GUN1, CHLOROPLASTIC"/>
    <property type="match status" value="1"/>
</dbReference>
<feature type="repeat" description="PPR" evidence="3">
    <location>
        <begin position="339"/>
        <end position="373"/>
    </location>
</feature>
<dbReference type="AlphaFoldDB" id="A0AAP0S661"/>
<proteinExistence type="inferred from homology"/>
<dbReference type="GO" id="GO:0009507">
    <property type="term" value="C:chloroplast"/>
    <property type="evidence" value="ECO:0007669"/>
    <property type="project" value="TreeGrafter"/>
</dbReference>
<evidence type="ECO:0000313" key="6">
    <source>
        <dbReference type="Proteomes" id="UP001415857"/>
    </source>
</evidence>
<dbReference type="Pfam" id="PF01535">
    <property type="entry name" value="PPR"/>
    <property type="match status" value="1"/>
</dbReference>
<comment type="caution">
    <text evidence="5">The sequence shown here is derived from an EMBL/GenBank/DDBJ whole genome shotgun (WGS) entry which is preliminary data.</text>
</comment>
<dbReference type="InterPro" id="IPR057027">
    <property type="entry name" value="TPR_mt"/>
</dbReference>
<dbReference type="NCBIfam" id="TIGR00756">
    <property type="entry name" value="PPR"/>
    <property type="match status" value="6"/>
</dbReference>
<evidence type="ECO:0000256" key="1">
    <source>
        <dbReference type="ARBA" id="ARBA00007626"/>
    </source>
</evidence>
<dbReference type="EMBL" id="JBBPBK010000002">
    <property type="protein sequence ID" value="KAK9291297.1"/>
    <property type="molecule type" value="Genomic_DNA"/>
</dbReference>
<dbReference type="GO" id="GO:0010019">
    <property type="term" value="P:chloroplast-nucleus signaling pathway"/>
    <property type="evidence" value="ECO:0007669"/>
    <property type="project" value="TreeGrafter"/>
</dbReference>
<dbReference type="Proteomes" id="UP001415857">
    <property type="component" value="Unassembled WGS sequence"/>
</dbReference>
<dbReference type="PROSITE" id="PS51375">
    <property type="entry name" value="PPR"/>
    <property type="match status" value="7"/>
</dbReference>
<organism evidence="5 6">
    <name type="scientific">Liquidambar formosana</name>
    <name type="common">Formosan gum</name>
    <dbReference type="NCBI Taxonomy" id="63359"/>
    <lineage>
        <taxon>Eukaryota</taxon>
        <taxon>Viridiplantae</taxon>
        <taxon>Streptophyta</taxon>
        <taxon>Embryophyta</taxon>
        <taxon>Tracheophyta</taxon>
        <taxon>Spermatophyta</taxon>
        <taxon>Magnoliopsida</taxon>
        <taxon>eudicotyledons</taxon>
        <taxon>Gunneridae</taxon>
        <taxon>Pentapetalae</taxon>
        <taxon>Saxifragales</taxon>
        <taxon>Altingiaceae</taxon>
        <taxon>Liquidambar</taxon>
    </lineage>
</organism>
<evidence type="ECO:0000313" key="5">
    <source>
        <dbReference type="EMBL" id="KAK9291297.1"/>
    </source>
</evidence>
<dbReference type="GO" id="GO:0031930">
    <property type="term" value="P:mitochondria-nucleus signaling pathway"/>
    <property type="evidence" value="ECO:0007669"/>
    <property type="project" value="TreeGrafter"/>
</dbReference>
<sequence length="561" mass="63856">MAFQCRRFLGFIERFDKTRYLRPPILFLFPFSTIDMPSNTLHDEPLDNQINNQSNLEERHVLDQLSDLLPIRHTASIPNHFTESPSEKKLEIKAADRFLSPEEKLRGVFLQKLRGKTAIERALTSVGVDLSLDVVAKVVNRGNLSGEAMIIFFNWAIKHPMIPSDIHSYNIIIKALGRRKFLKHMVEILHHMRKEGISPVSETLSIVMDSFLRARRVLKAIQMFENLEEIGSKCDTESLNVLLQCLCRRSHVGAANSVFNSMKEKMPFNSRTYNIIIGGWSKFGRVSEIERILKAMVTDGFSPDCSTFSSLLEGLGRAGRIGDAVEIFENMKDKGCVADTGVYNAVISNYISVRDFDGCMKYYELMLSNNCDPDIDTYTKLIAAFLKARRVADALEMFDEMSGRGIVPTTGMITSFIEPLCSYGPPHAAMMIYKKARKTGCHISLSAYKLLLMRLSRFGKCGMLLNIWDEMQQSGYSSDIEVYEYVINGLCNIGQLDNAVLVMEESLCKGFCPSRLIYSKLNNKLLALDKVERAYKLFLKIKDARRTENARKFWRANGWHF</sequence>
<evidence type="ECO:0000256" key="3">
    <source>
        <dbReference type="PROSITE-ProRule" id="PRU00708"/>
    </source>
</evidence>
<feature type="domain" description="Pentatricopeptide repeat-containing protein-mitochondrial" evidence="4">
    <location>
        <begin position="165"/>
        <end position="261"/>
    </location>
</feature>
<dbReference type="PANTHER" id="PTHR47936">
    <property type="entry name" value="PPR_LONG DOMAIN-CONTAINING PROTEIN"/>
    <property type="match status" value="1"/>
</dbReference>
<comment type="similarity">
    <text evidence="1">Belongs to the PPR family. P subfamily.</text>
</comment>
<reference evidence="5 6" key="1">
    <citation type="journal article" date="2024" name="Plant J.">
        <title>Genome sequences and population genomics reveal climatic adaptation and genomic divergence between two closely related sweetgum species.</title>
        <authorList>
            <person name="Xu W.Q."/>
            <person name="Ren C.Q."/>
            <person name="Zhang X.Y."/>
            <person name="Comes H.P."/>
            <person name="Liu X.H."/>
            <person name="Li Y.G."/>
            <person name="Kettle C.J."/>
            <person name="Jalonen R."/>
            <person name="Gaisberger H."/>
            <person name="Ma Y.Z."/>
            <person name="Qiu Y.X."/>
        </authorList>
    </citation>
    <scope>NUCLEOTIDE SEQUENCE [LARGE SCALE GENOMIC DNA]</scope>
    <source>
        <strain evidence="5">Hangzhou</strain>
    </source>
</reference>
<dbReference type="Pfam" id="PF23276">
    <property type="entry name" value="TPR_24"/>
    <property type="match status" value="1"/>
</dbReference>
<evidence type="ECO:0000256" key="2">
    <source>
        <dbReference type="ARBA" id="ARBA00022737"/>
    </source>
</evidence>
<feature type="repeat" description="PPR" evidence="3">
    <location>
        <begin position="374"/>
        <end position="408"/>
    </location>
</feature>
<feature type="repeat" description="PPR" evidence="3">
    <location>
        <begin position="479"/>
        <end position="513"/>
    </location>
</feature>
<dbReference type="InterPro" id="IPR002885">
    <property type="entry name" value="PPR_rpt"/>
</dbReference>
<dbReference type="Gene3D" id="1.25.40.10">
    <property type="entry name" value="Tetratricopeptide repeat domain"/>
    <property type="match status" value="4"/>
</dbReference>
<accession>A0AAP0S661</accession>
<dbReference type="Pfam" id="PF13041">
    <property type="entry name" value="PPR_2"/>
    <property type="match status" value="2"/>
</dbReference>
<feature type="repeat" description="PPR" evidence="3">
    <location>
        <begin position="235"/>
        <end position="265"/>
    </location>
</feature>
<keyword evidence="2" id="KW-0677">Repeat</keyword>
<feature type="repeat" description="PPR" evidence="3">
    <location>
        <begin position="269"/>
        <end position="303"/>
    </location>
</feature>
<protein>
    <recommendedName>
        <fullName evidence="4">Pentatricopeptide repeat-containing protein-mitochondrial domain-containing protein</fullName>
    </recommendedName>
</protein>
<feature type="repeat" description="PPR" evidence="3">
    <location>
        <begin position="165"/>
        <end position="199"/>
    </location>
</feature>
<dbReference type="InterPro" id="IPR011990">
    <property type="entry name" value="TPR-like_helical_dom_sf"/>
</dbReference>
<name>A0AAP0S661_LIQFO</name>